<reference evidence="2 3" key="1">
    <citation type="submission" date="2020-05" db="EMBL/GenBank/DDBJ databases">
        <title>Hymenobacter terrestris sp. nov. and Hymenobacter lapidiphilus sp. nov., isolated from regoliths in Antarctica.</title>
        <authorList>
            <person name="Sedlacek I."/>
            <person name="Pantucek R."/>
            <person name="Zeman M."/>
            <person name="Holochova P."/>
            <person name="Kralova S."/>
            <person name="Stankova E."/>
            <person name="Sedo O."/>
            <person name="Micenkova L."/>
            <person name="Svec P."/>
            <person name="Gupta V."/>
            <person name="Sood U."/>
            <person name="Korpole U.S."/>
            <person name="Lal R."/>
        </authorList>
    </citation>
    <scope>NUCLEOTIDE SEQUENCE [LARGE SCALE GENOMIC DNA]</scope>
    <source>
        <strain evidence="2 3">P5342</strain>
    </source>
</reference>
<organism evidence="2 3">
    <name type="scientific">Hymenobacter lapidiphilus</name>
    <dbReference type="NCBI Taxonomy" id="2608003"/>
    <lineage>
        <taxon>Bacteria</taxon>
        <taxon>Pseudomonadati</taxon>
        <taxon>Bacteroidota</taxon>
        <taxon>Cytophagia</taxon>
        <taxon>Cytophagales</taxon>
        <taxon>Hymenobacteraceae</taxon>
        <taxon>Hymenobacter</taxon>
    </lineage>
</organism>
<evidence type="ECO:0000313" key="3">
    <source>
        <dbReference type="Proteomes" id="UP000565521"/>
    </source>
</evidence>
<keyword evidence="3" id="KW-1185">Reference proteome</keyword>
<comment type="caution">
    <text evidence="2">The sequence shown here is derived from an EMBL/GenBank/DDBJ whole genome shotgun (WGS) entry which is preliminary data.</text>
</comment>
<protein>
    <submittedName>
        <fullName evidence="2">Uncharacterized protein</fullName>
    </submittedName>
</protein>
<accession>A0A7Y7PRX0</accession>
<feature type="chain" id="PRO_5031090077" evidence="1">
    <location>
        <begin position="23"/>
        <end position="221"/>
    </location>
</feature>
<evidence type="ECO:0000313" key="2">
    <source>
        <dbReference type="EMBL" id="NVO32906.1"/>
    </source>
</evidence>
<evidence type="ECO:0000256" key="1">
    <source>
        <dbReference type="SAM" id="SignalP"/>
    </source>
</evidence>
<gene>
    <name evidence="2" type="ORF">HW554_16955</name>
</gene>
<name>A0A7Y7PRX0_9BACT</name>
<dbReference type="Proteomes" id="UP000565521">
    <property type="component" value="Unassembled WGS sequence"/>
</dbReference>
<feature type="signal peptide" evidence="1">
    <location>
        <begin position="1"/>
        <end position="22"/>
    </location>
</feature>
<proteinExistence type="predicted"/>
<dbReference type="EMBL" id="JABKAU010000040">
    <property type="protein sequence ID" value="NVO32906.1"/>
    <property type="molecule type" value="Genomic_DNA"/>
</dbReference>
<dbReference type="AlphaFoldDB" id="A0A7Y7PRX0"/>
<sequence length="221" mass="24845">MMRIFLLASILLISGLMLEARAQTGDNTIIIGPGEPGYYILTDNRIRQYPARLKVYASQLVAKDEQGKVSKWKPEEVYYVRTAKQRFIALQDFSIKNTFGYLEIKRPVFVQLLDSGTFCLMRYDNGYLHDGSRLPALLLARTGAEERPLTIPYDASSGIGKHLGAGKKFREALAPYVTTRPDLLQLLDEKKISIDNLAFFVRAINTGRPFDGPIAKPSDLD</sequence>
<keyword evidence="1" id="KW-0732">Signal</keyword>
<dbReference type="RefSeq" id="WP_176909764.1">
    <property type="nucleotide sequence ID" value="NZ_JABKAU010000040.1"/>
</dbReference>